<dbReference type="Proteomes" id="UP001305421">
    <property type="component" value="Chromosome"/>
</dbReference>
<evidence type="ECO:0000259" key="2">
    <source>
        <dbReference type="Pfam" id="PF06742"/>
    </source>
</evidence>
<evidence type="ECO:0000256" key="1">
    <source>
        <dbReference type="SAM" id="MobiDB-lite"/>
    </source>
</evidence>
<dbReference type="Gene3D" id="2.60.40.1610">
    <property type="entry name" value="Domain of unknown function DUF1254"/>
    <property type="match status" value="1"/>
</dbReference>
<proteinExistence type="predicted"/>
<dbReference type="PANTHER" id="PTHR36509">
    <property type="entry name" value="BLL3101 PROTEIN"/>
    <property type="match status" value="1"/>
</dbReference>
<evidence type="ECO:0000313" key="5">
    <source>
        <dbReference type="Proteomes" id="UP001305421"/>
    </source>
</evidence>
<feature type="region of interest" description="Disordered" evidence="1">
    <location>
        <begin position="11"/>
        <end position="30"/>
    </location>
</feature>
<dbReference type="InterPro" id="IPR010679">
    <property type="entry name" value="DUF1254"/>
</dbReference>
<name>A0ABY9YI55_9GAMM</name>
<feature type="domain" description="DUF1254" evidence="3">
    <location>
        <begin position="74"/>
        <end position="205"/>
    </location>
</feature>
<reference evidence="4 5" key="1">
    <citation type="submission" date="2022-12" db="EMBL/GenBank/DDBJ databases">
        <title>Two new species, Stenotrophomonas aracearum and Stenotrophomonas oahuensis, isolated from Anthurium (Araceae family) in Hawaii.</title>
        <authorList>
            <person name="Chunag S.C."/>
            <person name="Dobhal S."/>
            <person name="Alvarez A."/>
            <person name="Arif M."/>
        </authorList>
    </citation>
    <scope>NUCLEOTIDE SEQUENCE [LARGE SCALE GENOMIC DNA]</scope>
    <source>
        <strain evidence="4 5">A5588</strain>
    </source>
</reference>
<evidence type="ECO:0000259" key="3">
    <source>
        <dbReference type="Pfam" id="PF06863"/>
    </source>
</evidence>
<dbReference type="Pfam" id="PF06742">
    <property type="entry name" value="DUF1214"/>
    <property type="match status" value="1"/>
</dbReference>
<feature type="domain" description="DUF1214" evidence="2">
    <location>
        <begin position="344"/>
        <end position="454"/>
    </location>
</feature>
<dbReference type="InterPro" id="IPR010621">
    <property type="entry name" value="DUF1214"/>
</dbReference>
<gene>
    <name evidence="4" type="ORF">PDM28_09850</name>
</gene>
<dbReference type="Gene3D" id="2.60.120.600">
    <property type="entry name" value="Domain of unknown function DUF1214, C-terminal domain"/>
    <property type="match status" value="1"/>
</dbReference>
<dbReference type="RefSeq" id="WP_311184601.1">
    <property type="nucleotide sequence ID" value="NZ_CP115543.1"/>
</dbReference>
<dbReference type="EMBL" id="CP115543">
    <property type="protein sequence ID" value="WNH50561.1"/>
    <property type="molecule type" value="Genomic_DNA"/>
</dbReference>
<dbReference type="SUPFAM" id="SSF160935">
    <property type="entry name" value="VPA0735-like"/>
    <property type="match status" value="1"/>
</dbReference>
<keyword evidence="5" id="KW-1185">Reference proteome</keyword>
<dbReference type="InterPro" id="IPR037050">
    <property type="entry name" value="DUF1254_sf"/>
</dbReference>
<dbReference type="PANTHER" id="PTHR36509:SF2">
    <property type="entry name" value="BLL3101 PROTEIN"/>
    <property type="match status" value="1"/>
</dbReference>
<dbReference type="Pfam" id="PF06863">
    <property type="entry name" value="DUF1254"/>
    <property type="match status" value="1"/>
</dbReference>
<accession>A0ABY9YI55</accession>
<evidence type="ECO:0000313" key="4">
    <source>
        <dbReference type="EMBL" id="WNH50561.1"/>
    </source>
</evidence>
<protein>
    <submittedName>
        <fullName evidence="4">DUF1254 domain-containing protein</fullName>
    </submittedName>
</protein>
<dbReference type="InterPro" id="IPR037049">
    <property type="entry name" value="DUF1214_C_sf"/>
</dbReference>
<organism evidence="4 5">
    <name type="scientific">Stenotrophomonas aracearum</name>
    <dbReference type="NCBI Taxonomy" id="3003272"/>
    <lineage>
        <taxon>Bacteria</taxon>
        <taxon>Pseudomonadati</taxon>
        <taxon>Pseudomonadota</taxon>
        <taxon>Gammaproteobacteria</taxon>
        <taxon>Lysobacterales</taxon>
        <taxon>Lysobacteraceae</taxon>
        <taxon>Stenotrophomonas</taxon>
    </lineage>
</organism>
<sequence length="471" mass="51598">MLLIVAGCQRQPSDTTASGNGAAPAAPPSAPSLEQVRAIAKEAYIYGFPMVDSYRIQHSYFVDTANPEYKGAWNQVHNTARVYTPDDKAIQTPNSDTPYSQLGVDLRTEPLVITVPPVDKGRYFSAQFIDMYTYNFAYVGTRATGNDGGSFLLAGPGWKGETPPGIKDVIRSETELAFILFRTQLLGADDIDNVKKIQAGYKVQPLSAFLGTPAPPPAPTIDFIAPLTPEQQKTSPEFFAILNFLLQFAPTDPSEVALRERFASIGIEPGKPFDVASMPADRRQAIQQGMADAWKAFSDHKTNDIDTGKASSADSFGTREYLKNNYMERMSGAVLGIYGNSKDEALYPAYFVDSAGQKLDGRNRYTLRFAPGQLPPVDAFWSTTMYELPSSLLVANPLDRYLINSAMLPSLQKDADGGITLYLQHESPGKARESNWLPAPAGPFLVAMRLYQPKAEALDGRWKAPALERTP</sequence>